<protein>
    <submittedName>
        <fullName evidence="2">Uncharacterized protein</fullName>
    </submittedName>
</protein>
<feature type="region of interest" description="Disordered" evidence="1">
    <location>
        <begin position="90"/>
        <end position="117"/>
    </location>
</feature>
<evidence type="ECO:0000313" key="2">
    <source>
        <dbReference type="EMBL" id="KAK2086142.1"/>
    </source>
</evidence>
<keyword evidence="3" id="KW-1185">Reference proteome</keyword>
<name>A0ABQ9TMX7_SAGOE</name>
<reference evidence="2 3" key="1">
    <citation type="submission" date="2023-05" db="EMBL/GenBank/DDBJ databases">
        <title>B98-5 Cell Line De Novo Hybrid Assembly: An Optical Mapping Approach.</title>
        <authorList>
            <person name="Kananen K."/>
            <person name="Auerbach J.A."/>
            <person name="Kautto E."/>
            <person name="Blachly J.S."/>
        </authorList>
    </citation>
    <scope>NUCLEOTIDE SEQUENCE [LARGE SCALE GENOMIC DNA]</scope>
    <source>
        <strain evidence="2">B95-8</strain>
        <tissue evidence="2">Cell line</tissue>
    </source>
</reference>
<dbReference type="Proteomes" id="UP001266305">
    <property type="component" value="Unassembled WGS sequence"/>
</dbReference>
<sequence length="133" mass="14948">MHFLSAVTSQDLAPVTNAVSHDCRRSEKTTLRFTGFILRELLTLPQRSQRSSQAIGASPAVLGATTKAAHPKRKWTCHQYNWNLATAQAKDCGPRQGKQDHPVGKNRSSQQKDKLRRKRRLQLLDSDLCSVIE</sequence>
<dbReference type="EMBL" id="JASSZA010000020">
    <property type="protein sequence ID" value="KAK2086142.1"/>
    <property type="molecule type" value="Genomic_DNA"/>
</dbReference>
<proteinExistence type="predicted"/>
<evidence type="ECO:0000256" key="1">
    <source>
        <dbReference type="SAM" id="MobiDB-lite"/>
    </source>
</evidence>
<gene>
    <name evidence="2" type="ORF">P7K49_035567</name>
</gene>
<accession>A0ABQ9TMX7</accession>
<comment type="caution">
    <text evidence="2">The sequence shown here is derived from an EMBL/GenBank/DDBJ whole genome shotgun (WGS) entry which is preliminary data.</text>
</comment>
<evidence type="ECO:0000313" key="3">
    <source>
        <dbReference type="Proteomes" id="UP001266305"/>
    </source>
</evidence>
<organism evidence="2 3">
    <name type="scientific">Saguinus oedipus</name>
    <name type="common">Cotton-top tamarin</name>
    <name type="synonym">Oedipomidas oedipus</name>
    <dbReference type="NCBI Taxonomy" id="9490"/>
    <lineage>
        <taxon>Eukaryota</taxon>
        <taxon>Metazoa</taxon>
        <taxon>Chordata</taxon>
        <taxon>Craniata</taxon>
        <taxon>Vertebrata</taxon>
        <taxon>Euteleostomi</taxon>
        <taxon>Mammalia</taxon>
        <taxon>Eutheria</taxon>
        <taxon>Euarchontoglires</taxon>
        <taxon>Primates</taxon>
        <taxon>Haplorrhini</taxon>
        <taxon>Platyrrhini</taxon>
        <taxon>Cebidae</taxon>
        <taxon>Callitrichinae</taxon>
        <taxon>Saguinus</taxon>
    </lineage>
</organism>